<name>A0ABN7VUL5_GIGMA</name>
<comment type="caution">
    <text evidence="1">The sequence shown here is derived from an EMBL/GenBank/DDBJ whole genome shotgun (WGS) entry which is preliminary data.</text>
</comment>
<organism evidence="1 2">
    <name type="scientific">Gigaspora margarita</name>
    <dbReference type="NCBI Taxonomy" id="4874"/>
    <lineage>
        <taxon>Eukaryota</taxon>
        <taxon>Fungi</taxon>
        <taxon>Fungi incertae sedis</taxon>
        <taxon>Mucoromycota</taxon>
        <taxon>Glomeromycotina</taxon>
        <taxon>Glomeromycetes</taxon>
        <taxon>Diversisporales</taxon>
        <taxon>Gigasporaceae</taxon>
        <taxon>Gigaspora</taxon>
    </lineage>
</organism>
<dbReference type="Proteomes" id="UP000789901">
    <property type="component" value="Unassembled WGS sequence"/>
</dbReference>
<reference evidence="1 2" key="1">
    <citation type="submission" date="2021-06" db="EMBL/GenBank/DDBJ databases">
        <authorList>
            <person name="Kallberg Y."/>
            <person name="Tangrot J."/>
            <person name="Rosling A."/>
        </authorList>
    </citation>
    <scope>NUCLEOTIDE SEQUENCE [LARGE SCALE GENOMIC DNA]</scope>
    <source>
        <strain evidence="1 2">120-4 pot B 10/14</strain>
    </source>
</reference>
<sequence>MLSNYRLSNYWLSNYVEAKILGLGKDGNIKTMVLTSDSVASWILDVVTIRLKGYQQIQSIERPFVDIFQPNYDSRINSMIGTHVITPKYVNQQFALMMIPYNLISKNDNKATVEVDFEIMSNFSNF</sequence>
<evidence type="ECO:0000313" key="2">
    <source>
        <dbReference type="Proteomes" id="UP000789901"/>
    </source>
</evidence>
<dbReference type="EMBL" id="CAJVQB010022957">
    <property type="protein sequence ID" value="CAG8800737.1"/>
    <property type="molecule type" value="Genomic_DNA"/>
</dbReference>
<protein>
    <submittedName>
        <fullName evidence="1">1822_t:CDS:1</fullName>
    </submittedName>
</protein>
<accession>A0ABN7VUL5</accession>
<gene>
    <name evidence="1" type="ORF">GMARGA_LOCUS23033</name>
</gene>
<proteinExistence type="predicted"/>
<keyword evidence="2" id="KW-1185">Reference proteome</keyword>
<evidence type="ECO:0000313" key="1">
    <source>
        <dbReference type="EMBL" id="CAG8800737.1"/>
    </source>
</evidence>